<dbReference type="OrthoDB" id="6723881at2759"/>
<dbReference type="SMART" id="SM00404">
    <property type="entry name" value="PTPc_motif"/>
    <property type="match status" value="2"/>
</dbReference>
<evidence type="ECO:0000256" key="8">
    <source>
        <dbReference type="ARBA" id="ARBA00051722"/>
    </source>
</evidence>
<dbReference type="SUPFAM" id="SSF52799">
    <property type="entry name" value="(Phosphotyrosine protein) phosphatases II"/>
    <property type="match status" value="2"/>
</dbReference>
<dbReference type="Pfam" id="PF00041">
    <property type="entry name" value="fn3"/>
    <property type="match status" value="1"/>
</dbReference>
<dbReference type="CDD" id="cd00063">
    <property type="entry name" value="FN3"/>
    <property type="match status" value="1"/>
</dbReference>
<dbReference type="GO" id="GO:0016020">
    <property type="term" value="C:membrane"/>
    <property type="evidence" value="ECO:0007669"/>
    <property type="project" value="UniProtKB-SubCell"/>
</dbReference>
<dbReference type="GO" id="GO:0004725">
    <property type="term" value="F:protein tyrosine phosphatase activity"/>
    <property type="evidence" value="ECO:0007669"/>
    <property type="project" value="UniProtKB-EC"/>
</dbReference>
<dbReference type="AlphaFoldDB" id="N6TEX5"/>
<dbReference type="InterPro" id="IPR013783">
    <property type="entry name" value="Ig-like_fold"/>
</dbReference>
<dbReference type="GO" id="GO:0048666">
    <property type="term" value="P:neuron development"/>
    <property type="evidence" value="ECO:0007669"/>
    <property type="project" value="UniProtKB-ARBA"/>
</dbReference>
<feature type="non-terminal residue" evidence="9">
    <location>
        <position position="1"/>
    </location>
</feature>
<dbReference type="SMART" id="SM00060">
    <property type="entry name" value="FN3"/>
    <property type="match status" value="1"/>
</dbReference>
<dbReference type="PROSITE" id="PS00383">
    <property type="entry name" value="TYR_PHOSPHATASE_1"/>
    <property type="match status" value="1"/>
</dbReference>
<dbReference type="Pfam" id="PF00102">
    <property type="entry name" value="Y_phosphatase"/>
    <property type="match status" value="2"/>
</dbReference>
<keyword evidence="7" id="KW-0472">Membrane</keyword>
<dbReference type="PRINTS" id="PR00700">
    <property type="entry name" value="PRTYPHPHTASE"/>
</dbReference>
<evidence type="ECO:0000256" key="3">
    <source>
        <dbReference type="ARBA" id="ARBA00013064"/>
    </source>
</evidence>
<dbReference type="EC" id="3.1.3.48" evidence="3"/>
<dbReference type="Gene3D" id="3.90.190.10">
    <property type="entry name" value="Protein tyrosine phosphatase superfamily"/>
    <property type="match status" value="3"/>
</dbReference>
<dbReference type="PROSITE" id="PS50055">
    <property type="entry name" value="TYR_PHOSPHATASE_PTP"/>
    <property type="match status" value="2"/>
</dbReference>
<keyword evidence="4" id="KW-0732">Signal</keyword>
<dbReference type="InterPro" id="IPR016130">
    <property type="entry name" value="Tyr_Pase_AS"/>
</dbReference>
<reference evidence="9" key="1">
    <citation type="journal article" date="2013" name="Genome Biol.">
        <title>Draft genome of the mountain pine beetle, Dendroctonus ponderosae Hopkins, a major forest pest.</title>
        <authorList>
            <person name="Keeling C.I."/>
            <person name="Yuen M.M."/>
            <person name="Liao N.Y."/>
            <person name="Docking T.R."/>
            <person name="Chan S.K."/>
            <person name="Taylor G.A."/>
            <person name="Palmquist D.L."/>
            <person name="Jackman S.D."/>
            <person name="Nguyen A."/>
            <person name="Li M."/>
            <person name="Henderson H."/>
            <person name="Janes J.K."/>
            <person name="Zhao Y."/>
            <person name="Pandoh P."/>
            <person name="Moore R."/>
            <person name="Sperling F.A."/>
            <person name="Huber D.P."/>
            <person name="Birol I."/>
            <person name="Jones S.J."/>
            <person name="Bohlmann J."/>
        </authorList>
    </citation>
    <scope>NUCLEOTIDE SEQUENCE</scope>
</reference>
<evidence type="ECO:0000313" key="9">
    <source>
        <dbReference type="EMBL" id="ENN78924.1"/>
    </source>
</evidence>
<dbReference type="PANTHER" id="PTHR19134:SF562">
    <property type="entry name" value="PROTEIN-TYROSINE-PHOSPHATASE"/>
    <property type="match status" value="1"/>
</dbReference>
<evidence type="ECO:0000256" key="4">
    <source>
        <dbReference type="ARBA" id="ARBA00022729"/>
    </source>
</evidence>
<proteinExistence type="inferred from homology"/>
<dbReference type="SMART" id="SM00194">
    <property type="entry name" value="PTPc"/>
    <property type="match status" value="1"/>
</dbReference>
<comment type="similarity">
    <text evidence="2">Belongs to the protein-tyrosine phosphatase family.</text>
</comment>
<dbReference type="InterPro" id="IPR029021">
    <property type="entry name" value="Prot-tyrosine_phosphatase-like"/>
</dbReference>
<dbReference type="HOGENOM" id="CLU_320863_0_0_1"/>
<dbReference type="PANTHER" id="PTHR19134">
    <property type="entry name" value="RECEPTOR-TYPE TYROSINE-PROTEIN PHOSPHATASE"/>
    <property type="match status" value="1"/>
</dbReference>
<dbReference type="EMBL" id="KB740787">
    <property type="protein sequence ID" value="ENN78924.1"/>
    <property type="molecule type" value="Genomic_DNA"/>
</dbReference>
<dbReference type="PROSITE" id="PS50056">
    <property type="entry name" value="TYR_PHOSPHATASE_2"/>
    <property type="match status" value="2"/>
</dbReference>
<accession>N6TEX5</accession>
<evidence type="ECO:0000256" key="7">
    <source>
        <dbReference type="ARBA" id="ARBA00023136"/>
    </source>
</evidence>
<dbReference type="InterPro" id="IPR057023">
    <property type="entry name" value="PTP-SAK"/>
</dbReference>
<protein>
    <recommendedName>
        <fullName evidence="3">protein-tyrosine-phosphatase</fullName>
        <ecNumber evidence="3">3.1.3.48</ecNumber>
    </recommendedName>
</protein>
<comment type="catalytic activity">
    <reaction evidence="8">
        <text>O-phospho-L-tyrosyl-[protein] + H2O = L-tyrosyl-[protein] + phosphate</text>
        <dbReference type="Rhea" id="RHEA:10684"/>
        <dbReference type="Rhea" id="RHEA-COMP:10136"/>
        <dbReference type="Rhea" id="RHEA-COMP:20101"/>
        <dbReference type="ChEBI" id="CHEBI:15377"/>
        <dbReference type="ChEBI" id="CHEBI:43474"/>
        <dbReference type="ChEBI" id="CHEBI:46858"/>
        <dbReference type="ChEBI" id="CHEBI:61978"/>
        <dbReference type="EC" id="3.1.3.48"/>
    </reaction>
</comment>
<dbReference type="Pfam" id="PF22784">
    <property type="entry name" value="PTP-SAK"/>
    <property type="match status" value="1"/>
</dbReference>
<sequence length="904" mass="101968">MYEMYIVLSSPMHTIQALELFPKQCFQRKFVFGNSINITTADNGTFCPFTMLVNCTTINDWSWIISKSANFEFRLEEPISTIILDHLAKFTNYTCEFQQAGQFLLFTSFTTSEDVPSTPENVTVSAITPTSFNLSWTEPIEEPTVLFGYNITIQRGDVSSSNHFWSDCFNGTQLFEIYINSSAESLSYNFQNASADFSYDVSAWSRIGNGNSTNINISTTSSATEIPKSKFIEYVNYLERNPDVLNKQWQDLEIKSLEAYGELKNHFALLPENKRKNRYVNILPFDHSRVKINIDEDDEICSDYINASYIKGFSKKNQYIATQGPLPHTVRDFWKMIFQENVSMIVMVSRFIENRKDLKQLTVTHMQFMEWPDFDVPDGTSNLLLFCHQMRSRWANEGGLAVVHCSAGVGRTGTIIATDILTQGLATEKSLDVFNTVLELRKSRKSMVQSEKQYMYIYQLIKSLLEDPITEGVSTIVCMKMDDMIQDPLGDPAESGQSSPFESGACPVQSNMWCNDIPALSPAQNANVLPGYSADQQQFFFSPTSQQIPSPMCFGSSRQTTEGGQFHFQFNNYGFSEHNTKMLLGKRKSNLPPAGVGRTGTIIATDILTQGLATEKSLDVFNTVLELRKSRKSMVQSEKQYMYIYQLIKSLLEDPITEGVSTIVCMKMDDMIQDPLGDPAESGQSSPFESGACPVQSNMWCNEIPALSPAQNANVLPGYSADQQQFFFSPTSQQIPSPMCFGSSRQTTEGGQFHFQFNNYGFSEHNTNMLLGKRKSNLPPPQPCKQLVTDEQMAEHMSKLHINSQTQLLPIEPDSVKNKRLYMCEEMRNLQDPIMTLLPPGLLKHQPCTALVLWHPPQNSCLSTSFKDADKGKIEANKTKPSTSNLLDYECLDNKFDGSMELDS</sequence>
<dbReference type="SUPFAM" id="SSF49265">
    <property type="entry name" value="Fibronectin type III"/>
    <property type="match status" value="1"/>
</dbReference>
<evidence type="ECO:0000256" key="1">
    <source>
        <dbReference type="ARBA" id="ARBA00004167"/>
    </source>
</evidence>
<evidence type="ECO:0000256" key="6">
    <source>
        <dbReference type="ARBA" id="ARBA00022912"/>
    </source>
</evidence>
<dbReference type="InterPro" id="IPR000242">
    <property type="entry name" value="PTP_cat"/>
</dbReference>
<organism evidence="9">
    <name type="scientific">Dendroctonus ponderosae</name>
    <name type="common">Mountain pine beetle</name>
    <dbReference type="NCBI Taxonomy" id="77166"/>
    <lineage>
        <taxon>Eukaryota</taxon>
        <taxon>Metazoa</taxon>
        <taxon>Ecdysozoa</taxon>
        <taxon>Arthropoda</taxon>
        <taxon>Hexapoda</taxon>
        <taxon>Insecta</taxon>
        <taxon>Pterygota</taxon>
        <taxon>Neoptera</taxon>
        <taxon>Endopterygota</taxon>
        <taxon>Coleoptera</taxon>
        <taxon>Polyphaga</taxon>
        <taxon>Cucujiformia</taxon>
        <taxon>Curculionidae</taxon>
        <taxon>Scolytinae</taxon>
        <taxon>Dendroctonus</taxon>
    </lineage>
</organism>
<evidence type="ECO:0000256" key="5">
    <source>
        <dbReference type="ARBA" id="ARBA00022801"/>
    </source>
</evidence>
<name>N6TEX5_DENPD</name>
<dbReference type="InterPro" id="IPR036116">
    <property type="entry name" value="FN3_sf"/>
</dbReference>
<comment type="subcellular location">
    <subcellularLocation>
        <location evidence="1">Membrane</location>
        <topology evidence="1">Single-pass membrane protein</topology>
    </subcellularLocation>
</comment>
<dbReference type="InterPro" id="IPR000387">
    <property type="entry name" value="Tyr_Pase_dom"/>
</dbReference>
<gene>
    <name evidence="9" type="ORF">YQE_04601</name>
</gene>
<dbReference type="Gene3D" id="2.60.40.10">
    <property type="entry name" value="Immunoglobulins"/>
    <property type="match status" value="1"/>
</dbReference>
<keyword evidence="5" id="KW-0378">Hydrolase</keyword>
<dbReference type="InterPro" id="IPR003595">
    <property type="entry name" value="Tyr_Pase_cat"/>
</dbReference>
<dbReference type="GO" id="GO:0009653">
    <property type="term" value="P:anatomical structure morphogenesis"/>
    <property type="evidence" value="ECO:0007669"/>
    <property type="project" value="UniProtKB-ARBA"/>
</dbReference>
<evidence type="ECO:0000256" key="2">
    <source>
        <dbReference type="ARBA" id="ARBA00009580"/>
    </source>
</evidence>
<dbReference type="PROSITE" id="PS50853">
    <property type="entry name" value="FN3"/>
    <property type="match status" value="1"/>
</dbReference>
<keyword evidence="6" id="KW-0904">Protein phosphatase</keyword>
<dbReference type="InterPro" id="IPR050348">
    <property type="entry name" value="Protein-Tyr_Phosphatase"/>
</dbReference>
<dbReference type="InterPro" id="IPR003961">
    <property type="entry name" value="FN3_dom"/>
</dbReference>